<evidence type="ECO:0000256" key="6">
    <source>
        <dbReference type="SAM" id="Phobius"/>
    </source>
</evidence>
<keyword evidence="5 6" id="KW-0472">Membrane</keyword>
<keyword evidence="7" id="KW-0732">Signal</keyword>
<feature type="transmembrane region" description="Helical" evidence="6">
    <location>
        <begin position="64"/>
        <end position="84"/>
    </location>
</feature>
<dbReference type="Pfam" id="PF07690">
    <property type="entry name" value="MFS_1"/>
    <property type="match status" value="1"/>
</dbReference>
<feature type="transmembrane region" description="Helical" evidence="6">
    <location>
        <begin position="194"/>
        <end position="215"/>
    </location>
</feature>
<dbReference type="RefSeq" id="XP_070884242.1">
    <property type="nucleotide sequence ID" value="XM_071033347.1"/>
</dbReference>
<feature type="transmembrane region" description="Helical" evidence="6">
    <location>
        <begin position="268"/>
        <end position="289"/>
    </location>
</feature>
<gene>
    <name evidence="9" type="ORF">BJX67DRAFT_383003</name>
</gene>
<keyword evidence="4 6" id="KW-1133">Transmembrane helix</keyword>
<dbReference type="CDD" id="cd17502">
    <property type="entry name" value="MFS_Azr1_MDR_like"/>
    <property type="match status" value="1"/>
</dbReference>
<reference evidence="9 10" key="1">
    <citation type="submission" date="2024-07" db="EMBL/GenBank/DDBJ databases">
        <title>Section-level genome sequencing and comparative genomics of Aspergillus sections Usti and Cavernicolus.</title>
        <authorList>
            <consortium name="Lawrence Berkeley National Laboratory"/>
            <person name="Nybo J.L."/>
            <person name="Vesth T.C."/>
            <person name="Theobald S."/>
            <person name="Frisvad J.C."/>
            <person name="Larsen T.O."/>
            <person name="Kjaerboelling I."/>
            <person name="Rothschild-Mancinelli K."/>
            <person name="Lyhne E.K."/>
            <person name="Kogle M.E."/>
            <person name="Barry K."/>
            <person name="Clum A."/>
            <person name="Na H."/>
            <person name="Ledsgaard L."/>
            <person name="Lin J."/>
            <person name="Lipzen A."/>
            <person name="Kuo A."/>
            <person name="Riley R."/>
            <person name="Mondo S."/>
            <person name="Labutti K."/>
            <person name="Haridas S."/>
            <person name="Pangalinan J."/>
            <person name="Salamov A.A."/>
            <person name="Simmons B.A."/>
            <person name="Magnuson J.K."/>
            <person name="Chen J."/>
            <person name="Drula E."/>
            <person name="Henrissat B."/>
            <person name="Wiebenga A."/>
            <person name="Lubbers R.J."/>
            <person name="Gomes A.C."/>
            <person name="Macurrencykelacurrency M.R."/>
            <person name="Stajich J."/>
            <person name="Grigoriev I.V."/>
            <person name="Mortensen U.H."/>
            <person name="De Vries R.P."/>
            <person name="Baker S.E."/>
            <person name="Andersen M.R."/>
        </authorList>
    </citation>
    <scope>NUCLEOTIDE SEQUENCE [LARGE SCALE GENOMIC DNA]</scope>
    <source>
        <strain evidence="9 10">CBS 449.75</strain>
    </source>
</reference>
<organism evidence="9 10">
    <name type="scientific">Aspergillus lucknowensis</name>
    <dbReference type="NCBI Taxonomy" id="176173"/>
    <lineage>
        <taxon>Eukaryota</taxon>
        <taxon>Fungi</taxon>
        <taxon>Dikarya</taxon>
        <taxon>Ascomycota</taxon>
        <taxon>Pezizomycotina</taxon>
        <taxon>Eurotiomycetes</taxon>
        <taxon>Eurotiomycetidae</taxon>
        <taxon>Eurotiales</taxon>
        <taxon>Aspergillaceae</taxon>
        <taxon>Aspergillus</taxon>
        <taxon>Aspergillus subgen. Nidulantes</taxon>
    </lineage>
</organism>
<feature type="signal peptide" evidence="7">
    <location>
        <begin position="1"/>
        <end position="21"/>
    </location>
</feature>
<sequence length="505" mass="53525">MASITLAAFLMLLDTSIVGTAIPRITTDFHSLNDVGWYGTAYLLTNCSLQPLAAKMYTYLHSKWLFLTFFAIFEFGSALCGAAQSSNMLIIGRAFAGIGASGLLNGAFAIVHAGVPSERRPALIGFLMGLSQLGLASGPLIGGALTQHASWRWCFYINLPCAAIVCPVLLLVPIPDNRTPDTKAMPIPTTLRNLDLPGFTVFAGAAIQLLLALNWGGTSYAWDSATIIGLFCGAGVAFLVFLAWEYYMDEGAMIPFSLAGRRIIWSSCLNYGFFMGSILVCSYYLPMYFQAVRDTSPTLSGVYILPSVLPAIVFAMVTGGLVTRVGYYLPFAISSSTLTTLGTALLTTLTPSTATRNWVGFQLIQGIGRGMGVQMPLLAVQHFAADSKLHAIATGLVVLAQNLGGAVLLSLAQVLFSGGLESELREYAPRVDAARLVEAGAAGVRDAVGEGELEGVLKAYNGAIVRVIYLATAGAAAALVFAFGMGWVSIRKRDEGEKQKAGGES</sequence>
<comment type="subcellular location">
    <subcellularLocation>
        <location evidence="1">Membrane</location>
        <topology evidence="1">Multi-pass membrane protein</topology>
    </subcellularLocation>
</comment>
<dbReference type="SUPFAM" id="SSF103473">
    <property type="entry name" value="MFS general substrate transporter"/>
    <property type="match status" value="1"/>
</dbReference>
<dbReference type="GeneID" id="98148419"/>
<dbReference type="InterPro" id="IPR036259">
    <property type="entry name" value="MFS_trans_sf"/>
</dbReference>
<feature type="domain" description="Major facilitator superfamily (MFS) profile" evidence="8">
    <location>
        <begin position="1"/>
        <end position="490"/>
    </location>
</feature>
<comment type="similarity">
    <text evidence="2">Belongs to the major facilitator superfamily. TCR/Tet family.</text>
</comment>
<protein>
    <submittedName>
        <fullName evidence="9">Major facilitator superfamily domain-containing protein</fullName>
    </submittedName>
</protein>
<accession>A0ABR4LL34</accession>
<feature type="chain" id="PRO_5047286908" evidence="7">
    <location>
        <begin position="22"/>
        <end position="505"/>
    </location>
</feature>
<dbReference type="InterPro" id="IPR020846">
    <property type="entry name" value="MFS_dom"/>
</dbReference>
<feature type="transmembrane region" description="Helical" evidence="6">
    <location>
        <begin position="327"/>
        <end position="346"/>
    </location>
</feature>
<evidence type="ECO:0000259" key="8">
    <source>
        <dbReference type="PROSITE" id="PS50850"/>
    </source>
</evidence>
<evidence type="ECO:0000256" key="2">
    <source>
        <dbReference type="ARBA" id="ARBA00007520"/>
    </source>
</evidence>
<feature type="transmembrane region" description="Helical" evidence="6">
    <location>
        <begin position="90"/>
        <end position="111"/>
    </location>
</feature>
<dbReference type="Proteomes" id="UP001610432">
    <property type="component" value="Unassembled WGS sequence"/>
</dbReference>
<feature type="transmembrane region" description="Helical" evidence="6">
    <location>
        <begin position="467"/>
        <end position="490"/>
    </location>
</feature>
<evidence type="ECO:0000313" key="10">
    <source>
        <dbReference type="Proteomes" id="UP001610432"/>
    </source>
</evidence>
<feature type="transmembrane region" description="Helical" evidence="6">
    <location>
        <begin position="392"/>
        <end position="416"/>
    </location>
</feature>
<evidence type="ECO:0000256" key="7">
    <source>
        <dbReference type="SAM" id="SignalP"/>
    </source>
</evidence>
<dbReference type="PANTHER" id="PTHR23501">
    <property type="entry name" value="MAJOR FACILITATOR SUPERFAMILY"/>
    <property type="match status" value="1"/>
</dbReference>
<keyword evidence="10" id="KW-1185">Reference proteome</keyword>
<proteinExistence type="inferred from homology"/>
<name>A0ABR4LL34_9EURO</name>
<feature type="transmembrane region" description="Helical" evidence="6">
    <location>
        <begin position="155"/>
        <end position="174"/>
    </location>
</feature>
<feature type="transmembrane region" description="Helical" evidence="6">
    <location>
        <begin position="123"/>
        <end position="143"/>
    </location>
</feature>
<evidence type="ECO:0000313" key="9">
    <source>
        <dbReference type="EMBL" id="KAL2865263.1"/>
    </source>
</evidence>
<evidence type="ECO:0000256" key="5">
    <source>
        <dbReference type="ARBA" id="ARBA00023136"/>
    </source>
</evidence>
<feature type="transmembrane region" description="Helical" evidence="6">
    <location>
        <begin position="301"/>
        <end position="322"/>
    </location>
</feature>
<dbReference type="EMBL" id="JBFXLQ010000033">
    <property type="protein sequence ID" value="KAL2865263.1"/>
    <property type="molecule type" value="Genomic_DNA"/>
</dbReference>
<dbReference type="PROSITE" id="PS50850">
    <property type="entry name" value="MFS"/>
    <property type="match status" value="1"/>
</dbReference>
<comment type="caution">
    <text evidence="9">The sequence shown here is derived from an EMBL/GenBank/DDBJ whole genome shotgun (WGS) entry which is preliminary data.</text>
</comment>
<dbReference type="Gene3D" id="1.20.1250.20">
    <property type="entry name" value="MFS general substrate transporter like domains"/>
    <property type="match status" value="2"/>
</dbReference>
<evidence type="ECO:0000256" key="3">
    <source>
        <dbReference type="ARBA" id="ARBA00022692"/>
    </source>
</evidence>
<keyword evidence="3 6" id="KW-0812">Transmembrane</keyword>
<evidence type="ECO:0000256" key="4">
    <source>
        <dbReference type="ARBA" id="ARBA00022989"/>
    </source>
</evidence>
<feature type="transmembrane region" description="Helical" evidence="6">
    <location>
        <begin position="227"/>
        <end position="247"/>
    </location>
</feature>
<dbReference type="InterPro" id="IPR011701">
    <property type="entry name" value="MFS"/>
</dbReference>
<evidence type="ECO:0000256" key="1">
    <source>
        <dbReference type="ARBA" id="ARBA00004141"/>
    </source>
</evidence>
<dbReference type="PANTHER" id="PTHR23501:SF193">
    <property type="entry name" value="MULTIDRUG TRANSPORTER, PUTATIVE (AFU_ORTHOLOGUE AFUA_8G00940)-RELATED"/>
    <property type="match status" value="1"/>
</dbReference>